<accession>A0A1N7SDF0</accession>
<protein>
    <submittedName>
        <fullName evidence="2">Membrane protein</fullName>
    </submittedName>
</protein>
<comment type="caution">
    <text evidence="2">The sequence shown here is derived from an EMBL/GenBank/DDBJ whole genome shotgun (WGS) entry which is preliminary data.</text>
</comment>
<dbReference type="AlphaFoldDB" id="A0A1N7SDF0"/>
<reference evidence="2" key="1">
    <citation type="submission" date="2016-12" db="EMBL/GenBank/DDBJ databases">
        <authorList>
            <person name="Moulin L."/>
        </authorList>
    </citation>
    <scope>NUCLEOTIDE SEQUENCE [LARGE SCALE GENOMIC DNA]</scope>
    <source>
        <strain evidence="2">STM 7183</strain>
    </source>
</reference>
<dbReference type="Proteomes" id="UP000195569">
    <property type="component" value="Unassembled WGS sequence"/>
</dbReference>
<organism evidence="2 3">
    <name type="scientific">Paraburkholderia piptadeniae</name>
    <dbReference type="NCBI Taxonomy" id="1701573"/>
    <lineage>
        <taxon>Bacteria</taxon>
        <taxon>Pseudomonadati</taxon>
        <taxon>Pseudomonadota</taxon>
        <taxon>Betaproteobacteria</taxon>
        <taxon>Burkholderiales</taxon>
        <taxon>Burkholderiaceae</taxon>
        <taxon>Paraburkholderia</taxon>
    </lineage>
</organism>
<dbReference type="RefSeq" id="WP_087736641.1">
    <property type="nucleotide sequence ID" value="NZ_CYGY02000046.1"/>
</dbReference>
<feature type="compositionally biased region" description="Low complexity" evidence="1">
    <location>
        <begin position="160"/>
        <end position="179"/>
    </location>
</feature>
<dbReference type="Gene3D" id="1.20.120.1490">
    <property type="match status" value="1"/>
</dbReference>
<feature type="region of interest" description="Disordered" evidence="1">
    <location>
        <begin position="160"/>
        <end position="187"/>
    </location>
</feature>
<dbReference type="Pfam" id="PF13801">
    <property type="entry name" value="Metal_resist"/>
    <property type="match status" value="1"/>
</dbReference>
<keyword evidence="3" id="KW-1185">Reference proteome</keyword>
<name>A0A1N7SDF0_9BURK</name>
<dbReference type="EMBL" id="CYGY02000046">
    <property type="protein sequence ID" value="SIT45425.1"/>
    <property type="molecule type" value="Genomic_DNA"/>
</dbReference>
<sequence length="187" mass="21011">MSGRGWKFLLIGSLVLNVFMIGGVAGGAYQWLIAHGHTTVAAQPQPRALRFAAQGLSEERQQQFVDALKAARREARPYAREGREERREVLRLLSAPQLDRAALDTALNRTREADIALRTRVEQSVADFAATLSPDERVKFAEGLRERGQWRIAQAQQQAQQAQQAKQAQQQLQRRLQQEQGDEPASE</sequence>
<evidence type="ECO:0000313" key="3">
    <source>
        <dbReference type="Proteomes" id="UP000195569"/>
    </source>
</evidence>
<dbReference type="OrthoDB" id="8636739at2"/>
<proteinExistence type="predicted"/>
<gene>
    <name evidence="2" type="ORF">BN2476_460201</name>
</gene>
<evidence type="ECO:0000256" key="1">
    <source>
        <dbReference type="SAM" id="MobiDB-lite"/>
    </source>
</evidence>
<dbReference type="InterPro" id="IPR025961">
    <property type="entry name" value="Metal_resist"/>
</dbReference>
<evidence type="ECO:0000313" key="2">
    <source>
        <dbReference type="EMBL" id="SIT45425.1"/>
    </source>
</evidence>